<accession>A0A9P5D594</accession>
<dbReference type="OrthoDB" id="77564at2759"/>
<dbReference type="GO" id="GO:0031491">
    <property type="term" value="F:nucleosome binding"/>
    <property type="evidence" value="ECO:0007669"/>
    <property type="project" value="TreeGrafter"/>
</dbReference>
<dbReference type="InterPro" id="IPR033053">
    <property type="entry name" value="Hir3/CABIN1"/>
</dbReference>
<evidence type="ECO:0000256" key="5">
    <source>
        <dbReference type="ARBA" id="ARBA00023242"/>
    </source>
</evidence>
<feature type="compositionally biased region" description="Acidic residues" evidence="6">
    <location>
        <begin position="1521"/>
        <end position="1532"/>
    </location>
</feature>
<feature type="compositionally biased region" description="Acidic residues" evidence="6">
    <location>
        <begin position="2047"/>
        <end position="2058"/>
    </location>
</feature>
<feature type="region of interest" description="Disordered" evidence="6">
    <location>
        <begin position="1767"/>
        <end position="2058"/>
    </location>
</feature>
<evidence type="ECO:0000256" key="6">
    <source>
        <dbReference type="SAM" id="MobiDB-lite"/>
    </source>
</evidence>
<feature type="non-terminal residue" evidence="7">
    <location>
        <position position="2058"/>
    </location>
</feature>
<feature type="compositionally biased region" description="Low complexity" evidence="6">
    <location>
        <begin position="1509"/>
        <end position="1520"/>
    </location>
</feature>
<reference evidence="7" key="1">
    <citation type="submission" date="2020-03" db="EMBL/GenBank/DDBJ databases">
        <title>Site-based positive gene gene selection in Geosmithia morbida across the United States reveals a broad range of putative effectors and factors for local host and environmental adapation.</title>
        <authorList>
            <person name="Onufrak A."/>
            <person name="Murdoch R.W."/>
            <person name="Gazis R."/>
            <person name="Huff M."/>
            <person name="Staton M."/>
            <person name="Klingeman W."/>
            <person name="Hadziabdic D."/>
        </authorList>
    </citation>
    <scope>NUCLEOTIDE SEQUENCE</scope>
    <source>
        <strain evidence="7">1262</strain>
    </source>
</reference>
<feature type="compositionally biased region" description="Polar residues" evidence="6">
    <location>
        <begin position="1767"/>
        <end position="1787"/>
    </location>
</feature>
<feature type="compositionally biased region" description="Acidic residues" evidence="6">
    <location>
        <begin position="2012"/>
        <end position="2037"/>
    </location>
</feature>
<comment type="caution">
    <text evidence="7">The sequence shown here is derived from an EMBL/GenBank/DDBJ whole genome shotgun (WGS) entry which is preliminary data.</text>
</comment>
<feature type="compositionally biased region" description="Basic and acidic residues" evidence="6">
    <location>
        <begin position="1873"/>
        <end position="1883"/>
    </location>
</feature>
<feature type="compositionally biased region" description="Basic and acidic residues" evidence="6">
    <location>
        <begin position="803"/>
        <end position="812"/>
    </location>
</feature>
<keyword evidence="8" id="KW-1185">Reference proteome</keyword>
<dbReference type="GO" id="GO:0005634">
    <property type="term" value="C:nucleus"/>
    <property type="evidence" value="ECO:0007669"/>
    <property type="project" value="UniProtKB-SubCell"/>
</dbReference>
<name>A0A9P5D594_9HYPO</name>
<evidence type="ECO:0000256" key="1">
    <source>
        <dbReference type="ARBA" id="ARBA00002687"/>
    </source>
</evidence>
<feature type="region of interest" description="Disordered" evidence="6">
    <location>
        <begin position="1506"/>
        <end position="1542"/>
    </location>
</feature>
<comment type="function">
    <text evidence="1">Has a role in a nucleosome assembly pathway that is required for the integrity of heterochromatin and proper chromosome segregation.</text>
</comment>
<feature type="compositionally biased region" description="Acidic residues" evidence="6">
    <location>
        <begin position="1953"/>
        <end position="1967"/>
    </location>
</feature>
<feature type="region of interest" description="Disordered" evidence="6">
    <location>
        <begin position="260"/>
        <end position="292"/>
    </location>
</feature>
<evidence type="ECO:0000256" key="2">
    <source>
        <dbReference type="ARBA" id="ARBA00004123"/>
    </source>
</evidence>
<comment type="similarity">
    <text evidence="3">Belongs to the HIR3 family.</text>
</comment>
<evidence type="ECO:0000313" key="8">
    <source>
        <dbReference type="Proteomes" id="UP000749293"/>
    </source>
</evidence>
<feature type="compositionally biased region" description="Low complexity" evidence="6">
    <location>
        <begin position="1848"/>
        <end position="1861"/>
    </location>
</feature>
<dbReference type="GO" id="GO:0006325">
    <property type="term" value="P:chromatin organization"/>
    <property type="evidence" value="ECO:0007669"/>
    <property type="project" value="InterPro"/>
</dbReference>
<feature type="region of interest" description="Disordered" evidence="6">
    <location>
        <begin position="316"/>
        <end position="445"/>
    </location>
</feature>
<evidence type="ECO:0000256" key="3">
    <source>
        <dbReference type="ARBA" id="ARBA00007335"/>
    </source>
</evidence>
<feature type="compositionally biased region" description="Basic and acidic residues" evidence="6">
    <location>
        <begin position="1968"/>
        <end position="1991"/>
    </location>
</feature>
<dbReference type="PANTHER" id="PTHR15502">
    <property type="entry name" value="CALCINEURIN-BINDING PROTEIN CABIN 1-RELATED"/>
    <property type="match status" value="1"/>
</dbReference>
<gene>
    <name evidence="7" type="ORF">GMORB2_7261</name>
</gene>
<keyword evidence="5" id="KW-0539">Nucleus</keyword>
<feature type="compositionally biased region" description="Basic and acidic residues" evidence="6">
    <location>
        <begin position="1805"/>
        <end position="1814"/>
    </location>
</feature>
<protein>
    <recommendedName>
        <fullName evidence="4">Histone transcription regulator 3 homolog</fullName>
    </recommendedName>
</protein>
<feature type="region of interest" description="Disordered" evidence="6">
    <location>
        <begin position="790"/>
        <end position="820"/>
    </location>
</feature>
<dbReference type="RefSeq" id="XP_035320921.1">
    <property type="nucleotide sequence ID" value="XM_035469226.1"/>
</dbReference>
<feature type="compositionally biased region" description="Acidic residues" evidence="6">
    <location>
        <begin position="1992"/>
        <end position="2004"/>
    </location>
</feature>
<dbReference type="GO" id="GO:0000417">
    <property type="term" value="C:HIR complex"/>
    <property type="evidence" value="ECO:0007669"/>
    <property type="project" value="TreeGrafter"/>
</dbReference>
<organism evidence="7 8">
    <name type="scientific">Geosmithia morbida</name>
    <dbReference type="NCBI Taxonomy" id="1094350"/>
    <lineage>
        <taxon>Eukaryota</taxon>
        <taxon>Fungi</taxon>
        <taxon>Dikarya</taxon>
        <taxon>Ascomycota</taxon>
        <taxon>Pezizomycotina</taxon>
        <taxon>Sordariomycetes</taxon>
        <taxon>Hypocreomycetidae</taxon>
        <taxon>Hypocreales</taxon>
        <taxon>Bionectriaceae</taxon>
        <taxon>Geosmithia</taxon>
    </lineage>
</organism>
<evidence type="ECO:0000256" key="4">
    <source>
        <dbReference type="ARBA" id="ARBA00014848"/>
    </source>
</evidence>
<evidence type="ECO:0000313" key="7">
    <source>
        <dbReference type="EMBL" id="KAF4122269.1"/>
    </source>
</evidence>
<feature type="compositionally biased region" description="Acidic residues" evidence="6">
    <location>
        <begin position="1907"/>
        <end position="1926"/>
    </location>
</feature>
<dbReference type="GeneID" id="55973484"/>
<dbReference type="PANTHER" id="PTHR15502:SF7">
    <property type="entry name" value="CALCINEURIN-BINDING PROTEIN CABIN-1"/>
    <property type="match status" value="1"/>
</dbReference>
<feature type="compositionally biased region" description="Basic and acidic residues" evidence="6">
    <location>
        <begin position="1533"/>
        <end position="1542"/>
    </location>
</feature>
<dbReference type="EMBL" id="JAANYQ010000009">
    <property type="protein sequence ID" value="KAF4122269.1"/>
    <property type="molecule type" value="Genomic_DNA"/>
</dbReference>
<sequence length="2058" mass="230543">PAFQAINLEPEENIDEQIDTTKEVHVDEALKRFQTALKLHAQGQPSREAAAAAYDELFESEIFKYREARTDYERAERQANGEVDSQGLEAFPAGLDIDAGGADGVATTLSLALYLGYKNYGEFFLDKLKDLRYSDPNWKKRRRIYGDEGGDKVLDYWAKALDQDPSDPEVWRRAGRFAASMNSARLKRFCLEAAIELDDDPATTEVEPPSLAEGLAGGQLKSQLELLDDKIALSHPAMLPWVEKNIPELMKRLMDPIPFLPDPTQSLTPPPSSPPRDQKLLENEEEENDADPVCSWADLGEELMKHIDDLTASVIECGAEPDPPSPDREMTPQNGETGDADKGTSATQEKEATGPSKDKNGTKEGDGKKENGTDSGKQKVDKTEDKAQNDRGSSAPTTRKRSQSTAGIPEAVDEESVREKRSKRVRRRETVDASESVAPGASIASQLQPFQEADHNLFQATRNILENLGVEDKETIQRLTELQESSTSEDRMSGLTPLASKDLRAVVSTFSQETARVLTSKEEKPSLGLSSFLEHAKSGSQDQAKGTPFNEAKGLRAFVDRINANTSWMTGGDAAFEWIRAVSKSYTKVKWPDEMKATVIQMLSRFHCGLLQRVTDEIEYSQASPERLEDLSTLVPMLFELCMDIYDDIIDPASVAGYATRIETKDRLSRWLNVTSTYVSLLDRPASDPICVRFMWASVVAASHAEDPVREHMLLMWTSLRDFMSTEKTEPITLPNSNVMPIVSAEAADREISRLTTMDFFIGLFQDEMENPVHVIETLEPVLNPSSVRVMAEDSPRSSVDADGEKATKETTEDGEPLSECAGQGLRDLWKFLLNSSTELRLFLWSQLGIAYEAIDYKTKKFSCHLRSIEMIVADLDGEAYTKTPDDSRKLLLLRTLRSLDEQLVQALSMAINEPTAFDIIDGDHFRSTAAALAKVNCLLHVASLCEDEVRVGISASPASPNNSTFQAMSNKLREMQVRAWTLHYTLMDAAIEQHGSFISPDNEKANYLSAVHRVIGLRKFCKVSNKIFLNLMRRELLRMKDLDHWEDYLEQVLYDLYGLKLGVGAFGVQEHGCPHETLQKSKAIQLVERVMVLAKRMSVKDLLKSELKTTIDHMQQAIGQLKSNAQMIHNLRNFTEYLKKPIHPLRLYRALTGGVYLDAVNVPPRSDAVLANHGWFFLLGMIALTKFKGVDLNRRQTPGATDDLRIGATLLRLQLQFTPDRWDAWFRLAECFDYELDEAVLWTAERINKDRAELLRFQRGAIHCYTLALSHSHIVDIEEYDGDPLHDLYQRFGMRMYSSSRQPFAMEPFQHSEQERFFIEATGQGTFKRIVHDELPQYKVWKYAARLFKMAAKRQPNNWKNSYMLAKCYWKMFTADADQMDATDRDSHITASTLLEVLKKSVEVAYNARKSRRSEPILEPHYKIVSIVHKMVMRGDLQAKEAAKTLSEQPFGVSIKEDDEFASFDKPEDWDEYIIASLENLADKDKSNWQHRIIMRHATILFKDDDNATTNNNKTSSDGVGEEGDSNDDGDEKQGQKPSEEVWESARDAFDILGDSMLTKTMVMNVWKCDAERPGRHHVYTERYTRFVVRLLGILSDRFNMEQLLKRIRKKGADFYHFLDLWQWCCHEFVKLLRRIYEIPEATEEVFKSMSAEEFDIVSGRITDWAVPEGPHTAVFSCMRDVIELKKLNGGLTRAGPIDDLINDCYSKIYLDIGDSLPGTEPAKVIEERHKAKEAEEAAAAEAAATAAAAEQEERKPANNALQSLLNPIDTQDANDSSRRATPTPQESEKPEAGGTRARRTGIRRPDVLRKAEQAVMRSMEQPKAGPAAKTRTSSKRGSQTPVAAMSEDNAGGAAGAESGSDGEEEDGPDAQVRREAGETEAKGTPTPPGNVDAAADTTTVHLGSDDENDGDDESDLSDAPDASDGEMPPGLMFPNLRRGDADDQQTSGEDAGSESEGEEDEEAEEETKLEAHEGQEADEEGRGHGQDEGLREEEDEEEEVEADVTHGNVADDEEEDDEENEGQEDTEMADADETADGSTVRVHPEEDESTMERDDE</sequence>
<dbReference type="Proteomes" id="UP000749293">
    <property type="component" value="Unassembled WGS sequence"/>
</dbReference>
<comment type="subcellular location">
    <subcellularLocation>
        <location evidence="2">Nucleus</location>
    </subcellularLocation>
</comment>
<feature type="compositionally biased region" description="Basic and acidic residues" evidence="6">
    <location>
        <begin position="348"/>
        <end position="389"/>
    </location>
</feature>
<proteinExistence type="inferred from homology"/>